<proteinExistence type="predicted"/>
<dbReference type="Proteomes" id="UP001371305">
    <property type="component" value="Unassembled WGS sequence"/>
</dbReference>
<dbReference type="EMBL" id="JBBUKT010000008">
    <property type="protein sequence ID" value="MEK7952673.1"/>
    <property type="molecule type" value="Genomic_DNA"/>
</dbReference>
<sequence>MPGWKGASNGYCANWMGGLGYSPNSAVNGGLGVVATRFLLDQWDVEVQAVGALNGCRVFRPSTTASTTWPWQPDASLEVTSFPFNFSDSQPAISVGSMFVNSSATVSSWAVKPVFSVVLPPATTQLLLKDANSNGIDDDWQQQYFSSQPFNKNADADGDGYSNLFEFLAGSSPVNGQDFIRTSLIQEGGNWRLEWSSAPQRSYIIESSEDLTGWTEVASVTAFSSTSSYSLGASLGSARYFRLQILPPI</sequence>
<keyword evidence="2" id="KW-1185">Reference proteome</keyword>
<evidence type="ECO:0000313" key="2">
    <source>
        <dbReference type="Proteomes" id="UP001371305"/>
    </source>
</evidence>
<organism evidence="1 2">
    <name type="scientific">Luteolibacter soli</name>
    <dbReference type="NCBI Taxonomy" id="3135280"/>
    <lineage>
        <taxon>Bacteria</taxon>
        <taxon>Pseudomonadati</taxon>
        <taxon>Verrucomicrobiota</taxon>
        <taxon>Verrucomicrobiia</taxon>
        <taxon>Verrucomicrobiales</taxon>
        <taxon>Verrucomicrobiaceae</taxon>
        <taxon>Luteolibacter</taxon>
    </lineage>
</organism>
<evidence type="ECO:0000313" key="1">
    <source>
        <dbReference type="EMBL" id="MEK7952673.1"/>
    </source>
</evidence>
<protein>
    <recommendedName>
        <fullName evidence="3">F5/8 type C domain-containing protein</fullName>
    </recommendedName>
</protein>
<comment type="caution">
    <text evidence="1">The sequence shown here is derived from an EMBL/GenBank/DDBJ whole genome shotgun (WGS) entry which is preliminary data.</text>
</comment>
<reference evidence="1 2" key="1">
    <citation type="submission" date="2024-04" db="EMBL/GenBank/DDBJ databases">
        <title>Luteolibacter sp. isolated from soil.</title>
        <authorList>
            <person name="An J."/>
        </authorList>
    </citation>
    <scope>NUCLEOTIDE SEQUENCE [LARGE SCALE GENOMIC DNA]</scope>
    <source>
        <strain evidence="1 2">Y139</strain>
    </source>
</reference>
<name>A0ABU9AYP1_9BACT</name>
<accession>A0ABU9AYP1</accession>
<evidence type="ECO:0008006" key="3">
    <source>
        <dbReference type="Google" id="ProtNLM"/>
    </source>
</evidence>
<dbReference type="RefSeq" id="WP_341406429.1">
    <property type="nucleotide sequence ID" value="NZ_JBBUKT010000008.1"/>
</dbReference>
<gene>
    <name evidence="1" type="ORF">WKV53_19320</name>
</gene>